<protein>
    <submittedName>
        <fullName evidence="2">Uncharacterized protein</fullName>
    </submittedName>
</protein>
<dbReference type="Proteomes" id="UP000235145">
    <property type="component" value="Unassembled WGS sequence"/>
</dbReference>
<evidence type="ECO:0000313" key="2">
    <source>
        <dbReference type="EMBL" id="KAJ0203140.1"/>
    </source>
</evidence>
<name>A0A9R1X700_LACSA</name>
<keyword evidence="3" id="KW-1185">Reference proteome</keyword>
<proteinExistence type="predicted"/>
<comment type="caution">
    <text evidence="2">The sequence shown here is derived from an EMBL/GenBank/DDBJ whole genome shotgun (WGS) entry which is preliminary data.</text>
</comment>
<dbReference type="EMBL" id="NBSK02000005">
    <property type="protein sequence ID" value="KAJ0203140.1"/>
    <property type="molecule type" value="Genomic_DNA"/>
</dbReference>
<organism evidence="2 3">
    <name type="scientific">Lactuca sativa</name>
    <name type="common">Garden lettuce</name>
    <dbReference type="NCBI Taxonomy" id="4236"/>
    <lineage>
        <taxon>Eukaryota</taxon>
        <taxon>Viridiplantae</taxon>
        <taxon>Streptophyta</taxon>
        <taxon>Embryophyta</taxon>
        <taxon>Tracheophyta</taxon>
        <taxon>Spermatophyta</taxon>
        <taxon>Magnoliopsida</taxon>
        <taxon>eudicotyledons</taxon>
        <taxon>Gunneridae</taxon>
        <taxon>Pentapetalae</taxon>
        <taxon>asterids</taxon>
        <taxon>campanulids</taxon>
        <taxon>Asterales</taxon>
        <taxon>Asteraceae</taxon>
        <taxon>Cichorioideae</taxon>
        <taxon>Cichorieae</taxon>
        <taxon>Lactucinae</taxon>
        <taxon>Lactuca</taxon>
    </lineage>
</organism>
<gene>
    <name evidence="2" type="ORF">LSAT_V11C500273900</name>
</gene>
<evidence type="ECO:0000313" key="3">
    <source>
        <dbReference type="Proteomes" id="UP000235145"/>
    </source>
</evidence>
<feature type="region of interest" description="Disordered" evidence="1">
    <location>
        <begin position="1"/>
        <end position="91"/>
    </location>
</feature>
<sequence>MMWQPPPCPQPSPPHSPSPPPPPPPEFEENNGEKMESSNWSFGKQELFHYIISKEIGNDNDDTPPSQPPPPPLSGIQPTGKGEMDSMQDQVGKNQYEHRSTLLRITEDQRRFSKKTAPLVDRRKEEILGFCKNGLKRDKWAAINTLGSQNAEHTTDLMGSVFNLSPNLIVSAMILTTKVKQRLDPRYFHVTLTKSTRQLSPIPQSHTFVSLLPIEPQSATS</sequence>
<evidence type="ECO:0000256" key="1">
    <source>
        <dbReference type="SAM" id="MobiDB-lite"/>
    </source>
</evidence>
<dbReference type="AlphaFoldDB" id="A0A9R1X700"/>
<reference evidence="2 3" key="1">
    <citation type="journal article" date="2017" name="Nat. Commun.">
        <title>Genome assembly with in vitro proximity ligation data and whole-genome triplication in lettuce.</title>
        <authorList>
            <person name="Reyes-Chin-Wo S."/>
            <person name="Wang Z."/>
            <person name="Yang X."/>
            <person name="Kozik A."/>
            <person name="Arikit S."/>
            <person name="Song C."/>
            <person name="Xia L."/>
            <person name="Froenicke L."/>
            <person name="Lavelle D.O."/>
            <person name="Truco M.J."/>
            <person name="Xia R."/>
            <person name="Zhu S."/>
            <person name="Xu C."/>
            <person name="Xu H."/>
            <person name="Xu X."/>
            <person name="Cox K."/>
            <person name="Korf I."/>
            <person name="Meyers B.C."/>
            <person name="Michelmore R.W."/>
        </authorList>
    </citation>
    <scope>NUCLEOTIDE SEQUENCE [LARGE SCALE GENOMIC DNA]</scope>
    <source>
        <strain evidence="3">cv. Salinas</strain>
        <tissue evidence="2">Seedlings</tissue>
    </source>
</reference>
<accession>A0A9R1X700</accession>
<feature type="compositionally biased region" description="Pro residues" evidence="1">
    <location>
        <begin position="1"/>
        <end position="25"/>
    </location>
</feature>